<dbReference type="AlphaFoldDB" id="A0A0A0JJW3"/>
<proteinExistence type="predicted"/>
<gene>
    <name evidence="2" type="ORF">N803_05955</name>
</gene>
<dbReference type="Pfam" id="PF13020">
    <property type="entry name" value="NOV_C"/>
    <property type="match status" value="1"/>
</dbReference>
<keyword evidence="3" id="KW-1185">Reference proteome</keyword>
<sequence length="276" mass="30956">MAAGEAWSSLENEVIVAAYLDMLERELRGEPFTKSVINERVRQQIGRSRGSVEYKFQNVSAVLIELGHPYVRGYKAASNFQDSLRDAVLAHVDAAPSLRATALAEFGRVPEPRGDFSWNLTDPPKVEFSAHHGFLRRAAKVDFVQVDAANRALGLAGERAVVELERQRLADAGLGKLARSVRHVSVEEGDGLGYDIRSFNFQGEEKFIEVKTTRRGPLWPMLISSNEVKFSQEESERFHLYRVFDFDEPKRGLYELAGDVAESCQLRPAQYEAIPA</sequence>
<dbReference type="InterPro" id="IPR024975">
    <property type="entry name" value="NOV_C"/>
</dbReference>
<comment type="caution">
    <text evidence="2">The sequence shown here is derived from an EMBL/GenBank/DDBJ whole genome shotgun (WGS) entry which is preliminary data.</text>
</comment>
<dbReference type="RefSeq" id="WP_035907040.1">
    <property type="nucleotide sequence ID" value="NZ_AVPK01000012.1"/>
</dbReference>
<protein>
    <recommendedName>
        <fullName evidence="1">Protein NO VEIN C-terminal domain-containing protein</fullName>
    </recommendedName>
</protein>
<name>A0A0A0JJW3_9MICO</name>
<dbReference type="eggNOG" id="COG3440">
    <property type="taxonomic scope" value="Bacteria"/>
</dbReference>
<evidence type="ECO:0000313" key="3">
    <source>
        <dbReference type="Proteomes" id="UP000030011"/>
    </source>
</evidence>
<evidence type="ECO:0000259" key="1">
    <source>
        <dbReference type="Pfam" id="PF13020"/>
    </source>
</evidence>
<accession>A0A0A0JJW3</accession>
<feature type="domain" description="Protein NO VEIN C-terminal" evidence="1">
    <location>
        <begin position="157"/>
        <end position="249"/>
    </location>
</feature>
<reference evidence="2 3" key="1">
    <citation type="submission" date="2013-08" db="EMBL/GenBank/DDBJ databases">
        <title>The genome sequence of Knoellia subterranea.</title>
        <authorList>
            <person name="Zhu W."/>
            <person name="Wang G."/>
        </authorList>
    </citation>
    <scope>NUCLEOTIDE SEQUENCE [LARGE SCALE GENOMIC DNA]</scope>
    <source>
        <strain evidence="2 3">KCTC 19937</strain>
    </source>
</reference>
<dbReference type="STRING" id="1385521.N803_05955"/>
<evidence type="ECO:0000313" key="2">
    <source>
        <dbReference type="EMBL" id="KGN36347.1"/>
    </source>
</evidence>
<organism evidence="2 3">
    <name type="scientific">Knoellia subterranea KCTC 19937</name>
    <dbReference type="NCBI Taxonomy" id="1385521"/>
    <lineage>
        <taxon>Bacteria</taxon>
        <taxon>Bacillati</taxon>
        <taxon>Actinomycetota</taxon>
        <taxon>Actinomycetes</taxon>
        <taxon>Micrococcales</taxon>
        <taxon>Intrasporangiaceae</taxon>
        <taxon>Knoellia</taxon>
    </lineage>
</organism>
<dbReference type="OrthoDB" id="9802640at2"/>
<dbReference type="Proteomes" id="UP000030011">
    <property type="component" value="Unassembled WGS sequence"/>
</dbReference>
<dbReference type="EMBL" id="AVPK01000012">
    <property type="protein sequence ID" value="KGN36347.1"/>
    <property type="molecule type" value="Genomic_DNA"/>
</dbReference>